<protein>
    <submittedName>
        <fullName evidence="6">Cytidine deaminase</fullName>
        <ecNumber evidence="6">3.5.4.5</ecNumber>
    </submittedName>
</protein>
<dbReference type="PANTHER" id="PTHR11644:SF2">
    <property type="entry name" value="CYTIDINE DEAMINASE"/>
    <property type="match status" value="1"/>
</dbReference>
<dbReference type="EC" id="3.5.4.5" evidence="6"/>
<evidence type="ECO:0000256" key="3">
    <source>
        <dbReference type="ARBA" id="ARBA00022801"/>
    </source>
</evidence>
<dbReference type="Gene3D" id="3.40.140.10">
    <property type="entry name" value="Cytidine Deaminase, domain 2"/>
    <property type="match status" value="1"/>
</dbReference>
<dbReference type="InterPro" id="IPR016193">
    <property type="entry name" value="Cytidine_deaminase-like"/>
</dbReference>
<dbReference type="AlphaFoldDB" id="I4CA60"/>
<keyword evidence="3 6" id="KW-0378">Hydrolase</keyword>
<dbReference type="GO" id="GO:0042802">
    <property type="term" value="F:identical protein binding"/>
    <property type="evidence" value="ECO:0007669"/>
    <property type="project" value="UniProtKB-ARBA"/>
</dbReference>
<dbReference type="InterPro" id="IPR002125">
    <property type="entry name" value="CMP_dCMP_dom"/>
</dbReference>
<dbReference type="GO" id="GO:0004126">
    <property type="term" value="F:cytidine deaminase activity"/>
    <property type="evidence" value="ECO:0007669"/>
    <property type="project" value="UniProtKB-EC"/>
</dbReference>
<evidence type="ECO:0000259" key="5">
    <source>
        <dbReference type="PROSITE" id="PS51747"/>
    </source>
</evidence>
<feature type="domain" description="CMP/dCMP-type deaminase" evidence="5">
    <location>
        <begin position="1"/>
        <end position="131"/>
    </location>
</feature>
<name>I4CA60_DESTA</name>
<gene>
    <name evidence="6" type="ordered locus">Desti_3809</name>
</gene>
<dbReference type="Proteomes" id="UP000006055">
    <property type="component" value="Chromosome"/>
</dbReference>
<evidence type="ECO:0000313" key="6">
    <source>
        <dbReference type="EMBL" id="AFM26451.1"/>
    </source>
</evidence>
<dbReference type="GO" id="GO:0008270">
    <property type="term" value="F:zinc ion binding"/>
    <property type="evidence" value="ECO:0007669"/>
    <property type="project" value="InterPro"/>
</dbReference>
<dbReference type="GO" id="GO:0055086">
    <property type="term" value="P:nucleobase-containing small molecule metabolic process"/>
    <property type="evidence" value="ECO:0007669"/>
    <property type="project" value="UniProtKB-ARBA"/>
</dbReference>
<evidence type="ECO:0000256" key="4">
    <source>
        <dbReference type="ARBA" id="ARBA00022833"/>
    </source>
</evidence>
<dbReference type="RefSeq" id="WP_014811577.1">
    <property type="nucleotide sequence ID" value="NC_018025.1"/>
</dbReference>
<dbReference type="GO" id="GO:0005829">
    <property type="term" value="C:cytosol"/>
    <property type="evidence" value="ECO:0007669"/>
    <property type="project" value="TreeGrafter"/>
</dbReference>
<evidence type="ECO:0000256" key="2">
    <source>
        <dbReference type="ARBA" id="ARBA00022723"/>
    </source>
</evidence>
<dbReference type="KEGG" id="dti:Desti_3809"/>
<accession>I4CA60</accession>
<evidence type="ECO:0000313" key="7">
    <source>
        <dbReference type="Proteomes" id="UP000006055"/>
    </source>
</evidence>
<dbReference type="HOGENOM" id="CLU_097262_0_1_7"/>
<dbReference type="Pfam" id="PF00383">
    <property type="entry name" value="dCMP_cyt_deam_1"/>
    <property type="match status" value="1"/>
</dbReference>
<dbReference type="STRING" id="706587.Desti_3809"/>
<dbReference type="eggNOG" id="COG0295">
    <property type="taxonomic scope" value="Bacteria"/>
</dbReference>
<comment type="similarity">
    <text evidence="1">Belongs to the cytidine and deoxycytidylate deaminase family.</text>
</comment>
<dbReference type="OrthoDB" id="9795347at2"/>
<dbReference type="EMBL" id="CP003360">
    <property type="protein sequence ID" value="AFM26451.1"/>
    <property type="molecule type" value="Genomic_DNA"/>
</dbReference>
<keyword evidence="2" id="KW-0479">Metal-binding</keyword>
<reference evidence="7" key="1">
    <citation type="submission" date="2012-06" db="EMBL/GenBank/DDBJ databases">
        <title>Complete sequence of chromosome of Desulfomonile tiedjei DSM 6799.</title>
        <authorList>
            <person name="Lucas S."/>
            <person name="Copeland A."/>
            <person name="Lapidus A."/>
            <person name="Glavina del Rio T."/>
            <person name="Dalin E."/>
            <person name="Tice H."/>
            <person name="Bruce D."/>
            <person name="Goodwin L."/>
            <person name="Pitluck S."/>
            <person name="Peters L."/>
            <person name="Ovchinnikova G."/>
            <person name="Zeytun A."/>
            <person name="Lu M."/>
            <person name="Kyrpides N."/>
            <person name="Mavromatis K."/>
            <person name="Ivanova N."/>
            <person name="Brettin T."/>
            <person name="Detter J.C."/>
            <person name="Han C."/>
            <person name="Larimer F."/>
            <person name="Land M."/>
            <person name="Hauser L."/>
            <person name="Markowitz V."/>
            <person name="Cheng J.-F."/>
            <person name="Hugenholtz P."/>
            <person name="Woyke T."/>
            <person name="Wu D."/>
            <person name="Spring S."/>
            <person name="Schroeder M."/>
            <person name="Brambilla E."/>
            <person name="Klenk H.-P."/>
            <person name="Eisen J.A."/>
        </authorList>
    </citation>
    <scope>NUCLEOTIDE SEQUENCE [LARGE SCALE GENOMIC DNA]</scope>
    <source>
        <strain evidence="7">ATCC 49306 / DSM 6799 / DCB-1</strain>
    </source>
</reference>
<keyword evidence="4" id="KW-0862">Zinc</keyword>
<dbReference type="CDD" id="cd01283">
    <property type="entry name" value="cytidine_deaminase"/>
    <property type="match status" value="1"/>
</dbReference>
<dbReference type="PANTHER" id="PTHR11644">
    <property type="entry name" value="CYTIDINE DEAMINASE"/>
    <property type="match status" value="1"/>
</dbReference>
<organism evidence="6 7">
    <name type="scientific">Desulfomonile tiedjei (strain ATCC 49306 / DSM 6799 / DCB-1)</name>
    <dbReference type="NCBI Taxonomy" id="706587"/>
    <lineage>
        <taxon>Bacteria</taxon>
        <taxon>Pseudomonadati</taxon>
        <taxon>Thermodesulfobacteriota</taxon>
        <taxon>Desulfomonilia</taxon>
        <taxon>Desulfomonilales</taxon>
        <taxon>Desulfomonilaceae</taxon>
        <taxon>Desulfomonile</taxon>
    </lineage>
</organism>
<dbReference type="GO" id="GO:0072527">
    <property type="term" value="P:pyrimidine-containing compound metabolic process"/>
    <property type="evidence" value="ECO:0007669"/>
    <property type="project" value="UniProtKB-ARBA"/>
</dbReference>
<dbReference type="PROSITE" id="PS00903">
    <property type="entry name" value="CYT_DCMP_DEAMINASES_1"/>
    <property type="match status" value="1"/>
</dbReference>
<dbReference type="PROSITE" id="PS51747">
    <property type="entry name" value="CYT_DCMP_DEAMINASES_2"/>
    <property type="match status" value="1"/>
</dbReference>
<dbReference type="InterPro" id="IPR050202">
    <property type="entry name" value="Cyt/Deoxycyt_deaminase"/>
</dbReference>
<proteinExistence type="inferred from homology"/>
<keyword evidence="7" id="KW-1185">Reference proteome</keyword>
<dbReference type="NCBIfam" id="NF004064">
    <property type="entry name" value="PRK05578.1"/>
    <property type="match status" value="1"/>
</dbReference>
<evidence type="ECO:0000256" key="1">
    <source>
        <dbReference type="ARBA" id="ARBA00006576"/>
    </source>
</evidence>
<sequence>MNIDRLISAALQVRDNASVPLSRFRVGAAVLTTDGEIFEGCNTECLIPALGVCAERNAVNHALIHGSRSFIAVAVVSDLYAPLLPCGTCLQYLQEFARLEGRDILIVAEGRSGERIVTSVDELFKGGFPPDTSVKEIQESFSWTVD</sequence>
<dbReference type="SUPFAM" id="SSF53927">
    <property type="entry name" value="Cytidine deaminase-like"/>
    <property type="match status" value="1"/>
</dbReference>
<dbReference type="InterPro" id="IPR016192">
    <property type="entry name" value="APOBEC/CMP_deaminase_Zn-bd"/>
</dbReference>